<dbReference type="PROSITE" id="PS00108">
    <property type="entry name" value="PROTEIN_KINASE_ST"/>
    <property type="match status" value="1"/>
</dbReference>
<evidence type="ECO:0000256" key="6">
    <source>
        <dbReference type="ARBA" id="ARBA00022840"/>
    </source>
</evidence>
<comment type="catalytic activity">
    <reaction evidence="9">
        <text>L-threonyl-[protein] + ATP = O-phospho-L-threonyl-[protein] + ADP + H(+)</text>
        <dbReference type="Rhea" id="RHEA:46608"/>
        <dbReference type="Rhea" id="RHEA-COMP:11060"/>
        <dbReference type="Rhea" id="RHEA-COMP:11605"/>
        <dbReference type="ChEBI" id="CHEBI:15378"/>
        <dbReference type="ChEBI" id="CHEBI:30013"/>
        <dbReference type="ChEBI" id="CHEBI:30616"/>
        <dbReference type="ChEBI" id="CHEBI:61977"/>
        <dbReference type="ChEBI" id="CHEBI:456216"/>
        <dbReference type="EC" id="2.7.11.1"/>
    </reaction>
    <physiologicalReaction direction="left-to-right" evidence="9">
        <dbReference type="Rhea" id="RHEA:46609"/>
    </physiologicalReaction>
</comment>
<dbReference type="Pfam" id="PF00069">
    <property type="entry name" value="Pkinase"/>
    <property type="match status" value="1"/>
</dbReference>
<keyword evidence="7" id="KW-0652">Protein synthesis inhibitor</keyword>
<dbReference type="InterPro" id="IPR050339">
    <property type="entry name" value="CC_SR_Kinase"/>
</dbReference>
<evidence type="ECO:0000256" key="12">
    <source>
        <dbReference type="RuleBase" id="RU000304"/>
    </source>
</evidence>
<dbReference type="GO" id="GO:0004694">
    <property type="term" value="F:eukaryotic translation initiation factor 2alpha kinase activity"/>
    <property type="evidence" value="ECO:0007669"/>
    <property type="project" value="TreeGrafter"/>
</dbReference>
<name>A0A226DN19_FOLCA</name>
<evidence type="ECO:0000313" key="14">
    <source>
        <dbReference type="EMBL" id="OXA46057.1"/>
    </source>
</evidence>
<dbReference type="InterPro" id="IPR000719">
    <property type="entry name" value="Prot_kinase_dom"/>
</dbReference>
<dbReference type="Gene3D" id="3.30.200.20">
    <property type="entry name" value="Phosphorylase Kinase, domain 1"/>
    <property type="match status" value="1"/>
</dbReference>
<evidence type="ECO:0000256" key="11">
    <source>
        <dbReference type="PROSITE-ProRule" id="PRU10141"/>
    </source>
</evidence>
<dbReference type="PANTHER" id="PTHR11042">
    <property type="entry name" value="EUKARYOTIC TRANSLATION INITIATION FACTOR 2-ALPHA KINASE EIF2-ALPHA KINASE -RELATED"/>
    <property type="match status" value="1"/>
</dbReference>
<dbReference type="GO" id="GO:0017148">
    <property type="term" value="P:negative regulation of translation"/>
    <property type="evidence" value="ECO:0007669"/>
    <property type="project" value="UniProtKB-KW"/>
</dbReference>
<dbReference type="GO" id="GO:0005634">
    <property type="term" value="C:nucleus"/>
    <property type="evidence" value="ECO:0007669"/>
    <property type="project" value="TreeGrafter"/>
</dbReference>
<evidence type="ECO:0000256" key="10">
    <source>
        <dbReference type="ARBA" id="ARBA00048977"/>
    </source>
</evidence>
<keyword evidence="15" id="KW-1185">Reference proteome</keyword>
<reference evidence="14 15" key="1">
    <citation type="submission" date="2015-12" db="EMBL/GenBank/DDBJ databases">
        <title>The genome of Folsomia candida.</title>
        <authorList>
            <person name="Faddeeva A."/>
            <person name="Derks M.F."/>
            <person name="Anvar Y."/>
            <person name="Smit S."/>
            <person name="Van Straalen N."/>
            <person name="Roelofs D."/>
        </authorList>
    </citation>
    <scope>NUCLEOTIDE SEQUENCE [LARGE SCALE GENOMIC DNA]</scope>
    <source>
        <strain evidence="14 15">VU population</strain>
        <tissue evidence="14">Whole body</tissue>
    </source>
</reference>
<evidence type="ECO:0000256" key="8">
    <source>
        <dbReference type="ARBA" id="ARBA00037982"/>
    </source>
</evidence>
<dbReference type="Gene3D" id="1.10.510.10">
    <property type="entry name" value="Transferase(Phosphotransferase) domain 1"/>
    <property type="match status" value="1"/>
</dbReference>
<dbReference type="InterPro" id="IPR008271">
    <property type="entry name" value="Ser/Thr_kinase_AS"/>
</dbReference>
<dbReference type="PROSITE" id="PS00107">
    <property type="entry name" value="PROTEIN_KINASE_ATP"/>
    <property type="match status" value="1"/>
</dbReference>
<dbReference type="OrthoDB" id="1405469at2759"/>
<accession>A0A226DN19</accession>
<dbReference type="PANTHER" id="PTHR11042:SF160">
    <property type="entry name" value="EUKARYOTIC TRANSLATION INITIATION FACTOR 2-ALPHA KINASE 1"/>
    <property type="match status" value="1"/>
</dbReference>
<evidence type="ECO:0000256" key="2">
    <source>
        <dbReference type="ARBA" id="ARBA00022527"/>
    </source>
</evidence>
<protein>
    <recommendedName>
        <fullName evidence="1">non-specific serine/threonine protein kinase</fullName>
        <ecNumber evidence="1">2.7.11.1</ecNumber>
    </recommendedName>
</protein>
<organism evidence="14 15">
    <name type="scientific">Folsomia candida</name>
    <name type="common">Springtail</name>
    <dbReference type="NCBI Taxonomy" id="158441"/>
    <lineage>
        <taxon>Eukaryota</taxon>
        <taxon>Metazoa</taxon>
        <taxon>Ecdysozoa</taxon>
        <taxon>Arthropoda</taxon>
        <taxon>Hexapoda</taxon>
        <taxon>Collembola</taxon>
        <taxon>Entomobryomorpha</taxon>
        <taxon>Isotomoidea</taxon>
        <taxon>Isotomidae</taxon>
        <taxon>Proisotominae</taxon>
        <taxon>Folsomia</taxon>
    </lineage>
</organism>
<keyword evidence="6 11" id="KW-0067">ATP-binding</keyword>
<evidence type="ECO:0000256" key="9">
    <source>
        <dbReference type="ARBA" id="ARBA00048659"/>
    </source>
</evidence>
<dbReference type="EMBL" id="LNIX01000016">
    <property type="protein sequence ID" value="OXA46057.1"/>
    <property type="molecule type" value="Genomic_DNA"/>
</dbReference>
<evidence type="ECO:0000313" key="15">
    <source>
        <dbReference type="Proteomes" id="UP000198287"/>
    </source>
</evidence>
<keyword evidence="2 12" id="KW-0723">Serine/threonine-protein kinase</keyword>
<dbReference type="GO" id="GO:0005737">
    <property type="term" value="C:cytoplasm"/>
    <property type="evidence" value="ECO:0007669"/>
    <property type="project" value="TreeGrafter"/>
</dbReference>
<keyword evidence="4 11" id="KW-0547">Nucleotide-binding</keyword>
<sequence>MKFARNNDLCSAKVAPSSLQNTVWISPQPLQLLSQVPLGTGYYGKVYKALHLVLNEPMAVKHILLFKALQACSWNVDLLLREIKHMRQVEHANVWTSTNDEFSLFIQMEFFDSTLDVWLKERPTKEERQGEGVVSIFVQMLQGLDAIHRKDILHRDIKSNNIFYKEENDKKIWKIGDLGLSKKVNSSSGEESSLDDDGLSHVGNVNCRSPEMSKGLNYTYKTDIYSMGLVFLEILLPEVTNSGKKIQVFSQIRESENLAGYLPDLLRGAGSEDKNHKIRENGVMYEILEGMLNSVPLCRLEIYEILKLLGST</sequence>
<feature type="binding site" evidence="11">
    <location>
        <position position="61"/>
    </location>
    <ligand>
        <name>ATP</name>
        <dbReference type="ChEBI" id="CHEBI:30616"/>
    </ligand>
</feature>
<evidence type="ECO:0000256" key="3">
    <source>
        <dbReference type="ARBA" id="ARBA00022679"/>
    </source>
</evidence>
<dbReference type="AlphaFoldDB" id="A0A226DN19"/>
<dbReference type="PROSITE" id="PS50011">
    <property type="entry name" value="PROTEIN_KINASE_DOM"/>
    <property type="match status" value="1"/>
</dbReference>
<comment type="similarity">
    <text evidence="8">Belongs to the protein kinase superfamily. Ser/Thr protein kinase family. GCN2 subfamily.</text>
</comment>
<dbReference type="STRING" id="158441.A0A226DN19"/>
<evidence type="ECO:0000256" key="4">
    <source>
        <dbReference type="ARBA" id="ARBA00022741"/>
    </source>
</evidence>
<dbReference type="InterPro" id="IPR011009">
    <property type="entry name" value="Kinase-like_dom_sf"/>
</dbReference>
<evidence type="ECO:0000259" key="13">
    <source>
        <dbReference type="PROSITE" id="PS50011"/>
    </source>
</evidence>
<evidence type="ECO:0000256" key="1">
    <source>
        <dbReference type="ARBA" id="ARBA00012513"/>
    </source>
</evidence>
<comment type="caution">
    <text evidence="14">The sequence shown here is derived from an EMBL/GenBank/DDBJ whole genome shotgun (WGS) entry which is preliminary data.</text>
</comment>
<dbReference type="SUPFAM" id="SSF56112">
    <property type="entry name" value="Protein kinase-like (PK-like)"/>
    <property type="match status" value="1"/>
</dbReference>
<comment type="catalytic activity">
    <reaction evidence="10">
        <text>L-seryl-[protein] + ATP = O-phospho-L-seryl-[protein] + ADP + H(+)</text>
        <dbReference type="Rhea" id="RHEA:17989"/>
        <dbReference type="Rhea" id="RHEA-COMP:9863"/>
        <dbReference type="Rhea" id="RHEA-COMP:11604"/>
        <dbReference type="ChEBI" id="CHEBI:15378"/>
        <dbReference type="ChEBI" id="CHEBI:29999"/>
        <dbReference type="ChEBI" id="CHEBI:30616"/>
        <dbReference type="ChEBI" id="CHEBI:83421"/>
        <dbReference type="ChEBI" id="CHEBI:456216"/>
        <dbReference type="EC" id="2.7.11.1"/>
    </reaction>
    <physiologicalReaction direction="left-to-right" evidence="10">
        <dbReference type="Rhea" id="RHEA:17990"/>
    </physiologicalReaction>
</comment>
<dbReference type="SMART" id="SM00220">
    <property type="entry name" value="S_TKc"/>
    <property type="match status" value="1"/>
</dbReference>
<dbReference type="InterPro" id="IPR017441">
    <property type="entry name" value="Protein_kinase_ATP_BS"/>
</dbReference>
<keyword evidence="3" id="KW-0808">Transferase</keyword>
<keyword evidence="5 14" id="KW-0418">Kinase</keyword>
<evidence type="ECO:0000256" key="5">
    <source>
        <dbReference type="ARBA" id="ARBA00022777"/>
    </source>
</evidence>
<dbReference type="Proteomes" id="UP000198287">
    <property type="component" value="Unassembled WGS sequence"/>
</dbReference>
<dbReference type="GO" id="GO:0005524">
    <property type="term" value="F:ATP binding"/>
    <property type="evidence" value="ECO:0007669"/>
    <property type="project" value="UniProtKB-UniRule"/>
</dbReference>
<evidence type="ECO:0000256" key="7">
    <source>
        <dbReference type="ARBA" id="ARBA00023193"/>
    </source>
</evidence>
<feature type="domain" description="Protein kinase" evidence="13">
    <location>
        <begin position="32"/>
        <end position="312"/>
    </location>
</feature>
<proteinExistence type="inferred from homology"/>
<dbReference type="EC" id="2.7.11.1" evidence="1"/>
<gene>
    <name evidence="14" type="ORF">Fcan01_19211</name>
</gene>